<gene>
    <name evidence="1" type="ORF">DPMN_156815</name>
</gene>
<comment type="caution">
    <text evidence="1">The sequence shown here is derived from an EMBL/GenBank/DDBJ whole genome shotgun (WGS) entry which is preliminary data.</text>
</comment>
<proteinExistence type="predicted"/>
<dbReference type="Proteomes" id="UP000828390">
    <property type="component" value="Unassembled WGS sequence"/>
</dbReference>
<name>A0A9D4FTU5_DREPO</name>
<keyword evidence="2" id="KW-1185">Reference proteome</keyword>
<protein>
    <submittedName>
        <fullName evidence="1">Uncharacterized protein</fullName>
    </submittedName>
</protein>
<reference evidence="1" key="2">
    <citation type="submission" date="2020-11" db="EMBL/GenBank/DDBJ databases">
        <authorList>
            <person name="McCartney M.A."/>
            <person name="Auch B."/>
            <person name="Kono T."/>
            <person name="Mallez S."/>
            <person name="Becker A."/>
            <person name="Gohl D.M."/>
            <person name="Silverstein K.A.T."/>
            <person name="Koren S."/>
            <person name="Bechman K.B."/>
            <person name="Herman A."/>
            <person name="Abrahante J.E."/>
            <person name="Garbe J."/>
        </authorList>
    </citation>
    <scope>NUCLEOTIDE SEQUENCE</scope>
    <source>
        <strain evidence="1">Duluth1</strain>
        <tissue evidence="1">Whole animal</tissue>
    </source>
</reference>
<accession>A0A9D4FTU5</accession>
<organism evidence="1 2">
    <name type="scientific">Dreissena polymorpha</name>
    <name type="common">Zebra mussel</name>
    <name type="synonym">Mytilus polymorpha</name>
    <dbReference type="NCBI Taxonomy" id="45954"/>
    <lineage>
        <taxon>Eukaryota</taxon>
        <taxon>Metazoa</taxon>
        <taxon>Spiralia</taxon>
        <taxon>Lophotrochozoa</taxon>
        <taxon>Mollusca</taxon>
        <taxon>Bivalvia</taxon>
        <taxon>Autobranchia</taxon>
        <taxon>Heteroconchia</taxon>
        <taxon>Euheterodonta</taxon>
        <taxon>Imparidentia</taxon>
        <taxon>Neoheterodontei</taxon>
        <taxon>Myida</taxon>
        <taxon>Dreissenoidea</taxon>
        <taxon>Dreissenidae</taxon>
        <taxon>Dreissena</taxon>
    </lineage>
</organism>
<evidence type="ECO:0000313" key="2">
    <source>
        <dbReference type="Proteomes" id="UP000828390"/>
    </source>
</evidence>
<dbReference type="EMBL" id="JAIWYP010000007">
    <property type="protein sequence ID" value="KAH3803113.1"/>
    <property type="molecule type" value="Genomic_DNA"/>
</dbReference>
<sequence>MKCGNLHVQLLDGKFQLAEIGQTCSSVLEMRADRGSYGWNNQHIDKYTLLTVRGQIDGSCLQVQNPIFLSPNGVS</sequence>
<dbReference type="AlphaFoldDB" id="A0A9D4FTU5"/>
<reference evidence="1" key="1">
    <citation type="journal article" date="2019" name="bioRxiv">
        <title>The Genome of the Zebra Mussel, Dreissena polymorpha: A Resource for Invasive Species Research.</title>
        <authorList>
            <person name="McCartney M.A."/>
            <person name="Auch B."/>
            <person name="Kono T."/>
            <person name="Mallez S."/>
            <person name="Zhang Y."/>
            <person name="Obille A."/>
            <person name="Becker A."/>
            <person name="Abrahante J.E."/>
            <person name="Garbe J."/>
            <person name="Badalamenti J.P."/>
            <person name="Herman A."/>
            <person name="Mangelson H."/>
            <person name="Liachko I."/>
            <person name="Sullivan S."/>
            <person name="Sone E.D."/>
            <person name="Koren S."/>
            <person name="Silverstein K.A.T."/>
            <person name="Beckman K.B."/>
            <person name="Gohl D.M."/>
        </authorList>
    </citation>
    <scope>NUCLEOTIDE SEQUENCE</scope>
    <source>
        <strain evidence="1">Duluth1</strain>
        <tissue evidence="1">Whole animal</tissue>
    </source>
</reference>
<evidence type="ECO:0000313" key="1">
    <source>
        <dbReference type="EMBL" id="KAH3803113.1"/>
    </source>
</evidence>